<dbReference type="RefSeq" id="WP_408088657.1">
    <property type="nucleotide sequence ID" value="NZ_JBELPY010000003.1"/>
</dbReference>
<dbReference type="CDD" id="cd00757">
    <property type="entry name" value="ThiF_MoeB_HesA_family"/>
    <property type="match status" value="1"/>
</dbReference>
<dbReference type="Pfam" id="PF00581">
    <property type="entry name" value="Rhodanese"/>
    <property type="match status" value="1"/>
</dbReference>
<dbReference type="SUPFAM" id="SSF69572">
    <property type="entry name" value="Activating enzymes of the ubiquitin-like proteins"/>
    <property type="match status" value="1"/>
</dbReference>
<dbReference type="PANTHER" id="PTHR10953:SF102">
    <property type="entry name" value="ADENYLYLTRANSFERASE AND SULFURTRANSFERASE MOCS3"/>
    <property type="match status" value="1"/>
</dbReference>
<dbReference type="Gene3D" id="3.40.50.720">
    <property type="entry name" value="NAD(P)-binding Rossmann-like Domain"/>
    <property type="match status" value="1"/>
</dbReference>
<dbReference type="InterPro" id="IPR001763">
    <property type="entry name" value="Rhodanese-like_dom"/>
</dbReference>
<sequence>MNERYTRHIQLEEIGLSGQQKLNKAKVLVIGAGGLGCPILQYLTVSGIGTLGIVDFDTVSISNLHRQILFNQNDVGKNKAVVAKEKLLQLNPETHIDIFTFPLTEDNCLEIINEYDIVVDGTDNFVTRYLINDACVMLNKPVVFGALYKFEGQVSVFNYKNGPNYRCLFPIPPSAGEIPNCNEIGVLGILPGIIGSLQANEVIKIILDLGEILSGKILYINTLNYQQRLVKFKKNEENFNEIRKKGKPEIVSTNDCFFVNSISLQNITLDDEILWIDVRELYETPEIFNDKILKIPLQAFENKLEISDNSSKKIFFCQSGIRSQKAAQIAINKGFQDCYSLREGAEELREWFTRKK</sequence>
<organism evidence="2 3">
    <name type="scientific">Chryseobacterium terrae</name>
    <dbReference type="NCBI Taxonomy" id="3163299"/>
    <lineage>
        <taxon>Bacteria</taxon>
        <taxon>Pseudomonadati</taxon>
        <taxon>Bacteroidota</taxon>
        <taxon>Flavobacteriia</taxon>
        <taxon>Flavobacteriales</taxon>
        <taxon>Weeksellaceae</taxon>
        <taxon>Chryseobacterium group</taxon>
        <taxon>Chryseobacterium</taxon>
    </lineage>
</organism>
<evidence type="ECO:0000313" key="2">
    <source>
        <dbReference type="EMBL" id="MFL9833621.1"/>
    </source>
</evidence>
<dbReference type="Proteomes" id="UP001629058">
    <property type="component" value="Unassembled WGS sequence"/>
</dbReference>
<dbReference type="InterPro" id="IPR036873">
    <property type="entry name" value="Rhodanese-like_dom_sf"/>
</dbReference>
<dbReference type="CDD" id="cd00158">
    <property type="entry name" value="RHOD"/>
    <property type="match status" value="1"/>
</dbReference>
<comment type="caution">
    <text evidence="2">The sequence shown here is derived from an EMBL/GenBank/DDBJ whole genome shotgun (WGS) entry which is preliminary data.</text>
</comment>
<dbReference type="PROSITE" id="PS50206">
    <property type="entry name" value="RHODANESE_3"/>
    <property type="match status" value="1"/>
</dbReference>
<dbReference type="InterPro" id="IPR045886">
    <property type="entry name" value="ThiF/MoeB/HesA"/>
</dbReference>
<dbReference type="PANTHER" id="PTHR10953">
    <property type="entry name" value="UBIQUITIN-ACTIVATING ENZYME E1"/>
    <property type="match status" value="1"/>
</dbReference>
<keyword evidence="3" id="KW-1185">Reference proteome</keyword>
<reference evidence="2 3" key="1">
    <citation type="submission" date="2024-06" db="EMBL/GenBank/DDBJ databases">
        <authorList>
            <person name="Kaempfer P."/>
            <person name="Viver T."/>
        </authorList>
    </citation>
    <scope>NUCLEOTIDE SEQUENCE [LARGE SCALE GENOMIC DNA]</scope>
    <source>
        <strain evidence="2 3">ST-37</strain>
    </source>
</reference>
<dbReference type="EMBL" id="JBELPY010000003">
    <property type="protein sequence ID" value="MFL9833621.1"/>
    <property type="molecule type" value="Genomic_DNA"/>
</dbReference>
<dbReference type="NCBIfam" id="NF004281">
    <property type="entry name" value="PRK05690.1"/>
    <property type="match status" value="1"/>
</dbReference>
<evidence type="ECO:0000259" key="1">
    <source>
        <dbReference type="PROSITE" id="PS50206"/>
    </source>
</evidence>
<gene>
    <name evidence="2" type="ORF">ABS765_06225</name>
</gene>
<dbReference type="InterPro" id="IPR035985">
    <property type="entry name" value="Ubiquitin-activating_enz"/>
</dbReference>
<protein>
    <submittedName>
        <fullName evidence="2">HesA/MoeB/ThiF family protein</fullName>
    </submittedName>
</protein>
<accession>A0ABW8Y0D5</accession>
<name>A0ABW8Y0D5_9FLAO</name>
<dbReference type="Gene3D" id="3.40.250.10">
    <property type="entry name" value="Rhodanese-like domain"/>
    <property type="match status" value="1"/>
</dbReference>
<dbReference type="InterPro" id="IPR000594">
    <property type="entry name" value="ThiF_NAD_FAD-bd"/>
</dbReference>
<feature type="domain" description="Rhodanese" evidence="1">
    <location>
        <begin position="269"/>
        <end position="348"/>
    </location>
</feature>
<proteinExistence type="predicted"/>
<dbReference type="Pfam" id="PF00899">
    <property type="entry name" value="ThiF"/>
    <property type="match status" value="1"/>
</dbReference>
<evidence type="ECO:0000313" key="3">
    <source>
        <dbReference type="Proteomes" id="UP001629058"/>
    </source>
</evidence>